<reference evidence="1" key="2">
    <citation type="submission" date="2018-05" db="EMBL/GenBank/DDBJ databases">
        <title>OmerRS3 (Oryza meridionalis Reference Sequence Version 3).</title>
        <authorList>
            <person name="Zhang J."/>
            <person name="Kudrna D."/>
            <person name="Lee S."/>
            <person name="Talag J."/>
            <person name="Welchert J."/>
            <person name="Wing R.A."/>
        </authorList>
    </citation>
    <scope>NUCLEOTIDE SEQUENCE [LARGE SCALE GENOMIC DNA]</scope>
    <source>
        <strain evidence="1">cv. OR44</strain>
    </source>
</reference>
<reference evidence="1" key="1">
    <citation type="submission" date="2015-04" db="UniProtKB">
        <authorList>
            <consortium name="EnsemblPlants"/>
        </authorList>
    </citation>
    <scope>IDENTIFICATION</scope>
</reference>
<evidence type="ECO:0000313" key="2">
    <source>
        <dbReference type="Proteomes" id="UP000008021"/>
    </source>
</evidence>
<name>A0A0E0EKM1_9ORYZ</name>
<dbReference type="HOGENOM" id="CLU_2926611_0_0_1"/>
<protein>
    <submittedName>
        <fullName evidence="1">Uncharacterized protein</fullName>
    </submittedName>
</protein>
<proteinExistence type="predicted"/>
<dbReference type="Gramene" id="OMERI08G09810.1">
    <property type="protein sequence ID" value="OMERI08G09810.1"/>
    <property type="gene ID" value="OMERI08G09810"/>
</dbReference>
<organism evidence="1">
    <name type="scientific">Oryza meridionalis</name>
    <dbReference type="NCBI Taxonomy" id="40149"/>
    <lineage>
        <taxon>Eukaryota</taxon>
        <taxon>Viridiplantae</taxon>
        <taxon>Streptophyta</taxon>
        <taxon>Embryophyta</taxon>
        <taxon>Tracheophyta</taxon>
        <taxon>Spermatophyta</taxon>
        <taxon>Magnoliopsida</taxon>
        <taxon>Liliopsida</taxon>
        <taxon>Poales</taxon>
        <taxon>Poaceae</taxon>
        <taxon>BOP clade</taxon>
        <taxon>Oryzoideae</taxon>
        <taxon>Oryzeae</taxon>
        <taxon>Oryzinae</taxon>
        <taxon>Oryza</taxon>
    </lineage>
</organism>
<sequence>MPSRVKCSARENAHVLDVAEAQGKRAAAARGKAEKVGAARAEVEWVAIMASVHRKWEREGF</sequence>
<accession>A0A0E0EKM1</accession>
<keyword evidence="2" id="KW-1185">Reference proteome</keyword>
<evidence type="ECO:0000313" key="1">
    <source>
        <dbReference type="EnsemblPlants" id="OMERI08G09810.1"/>
    </source>
</evidence>
<dbReference type="EnsemblPlants" id="OMERI08G09810.1">
    <property type="protein sequence ID" value="OMERI08G09810.1"/>
    <property type="gene ID" value="OMERI08G09810"/>
</dbReference>
<dbReference type="Proteomes" id="UP000008021">
    <property type="component" value="Chromosome 8"/>
</dbReference>
<dbReference type="AlphaFoldDB" id="A0A0E0EKM1"/>